<keyword evidence="8 10" id="KW-1133">Transmembrane helix</keyword>
<keyword evidence="14" id="KW-1185">Reference proteome</keyword>
<evidence type="ECO:0000313" key="13">
    <source>
        <dbReference type="EMBL" id="MBC5766259.1"/>
    </source>
</evidence>
<dbReference type="InterPro" id="IPR036097">
    <property type="entry name" value="HisK_dim/P_sf"/>
</dbReference>
<comment type="subcellular location">
    <subcellularLocation>
        <location evidence="2">Membrane</location>
    </subcellularLocation>
</comment>
<organism evidence="13 14">
    <name type="scientific">Ramlibacter albus</name>
    <dbReference type="NCBI Taxonomy" id="2079448"/>
    <lineage>
        <taxon>Bacteria</taxon>
        <taxon>Pseudomonadati</taxon>
        <taxon>Pseudomonadota</taxon>
        <taxon>Betaproteobacteria</taxon>
        <taxon>Burkholderiales</taxon>
        <taxon>Comamonadaceae</taxon>
        <taxon>Ramlibacter</taxon>
    </lineage>
</organism>
<reference evidence="13" key="1">
    <citation type="submission" date="2020-08" db="EMBL/GenBank/DDBJ databases">
        <title>Ramlibacter sp. GTP1 16S ribosomal RNA gene genome sequencing and assembly.</title>
        <authorList>
            <person name="Kang M."/>
        </authorList>
    </citation>
    <scope>NUCLEOTIDE SEQUENCE</scope>
    <source>
        <strain evidence="13">GTP1</strain>
    </source>
</reference>
<feature type="transmembrane region" description="Helical" evidence="10">
    <location>
        <begin position="17"/>
        <end position="39"/>
    </location>
</feature>
<dbReference type="CDD" id="cd00082">
    <property type="entry name" value="HisKA"/>
    <property type="match status" value="1"/>
</dbReference>
<dbReference type="AlphaFoldDB" id="A0A923MBG1"/>
<keyword evidence="6 10" id="KW-0812">Transmembrane</keyword>
<dbReference type="InterPro" id="IPR013727">
    <property type="entry name" value="2CSK_N"/>
</dbReference>
<evidence type="ECO:0000259" key="11">
    <source>
        <dbReference type="PROSITE" id="PS50109"/>
    </source>
</evidence>
<feature type="domain" description="Histidine kinase" evidence="11">
    <location>
        <begin position="242"/>
        <end position="462"/>
    </location>
</feature>
<dbReference type="Pfam" id="PF02518">
    <property type="entry name" value="HATPase_c"/>
    <property type="match status" value="1"/>
</dbReference>
<dbReference type="InterPro" id="IPR005467">
    <property type="entry name" value="His_kinase_dom"/>
</dbReference>
<evidence type="ECO:0000313" key="14">
    <source>
        <dbReference type="Proteomes" id="UP000596827"/>
    </source>
</evidence>
<dbReference type="InterPro" id="IPR036890">
    <property type="entry name" value="HATPase_C_sf"/>
</dbReference>
<evidence type="ECO:0000256" key="5">
    <source>
        <dbReference type="ARBA" id="ARBA00022679"/>
    </source>
</evidence>
<sequence length="462" mass="49638">MTPGRTPALATRVVRDVLLPLAFTWLAGTAIAFAVAYFFTQRAFDRSLLDDAYLLATNVRVDGAKLQLGLTPRELTTVLYDQAETNFFAVHSSDGDFIAGNPMLKSAPVGTSPGYRFEDVELEGRSLRVVTLRRDDPIGFEVTVGQTTNARTVLVLQLLLYSVPPQAALLGLLAWWLTRAIRRDMQPLAELESAVEGRDANDLAPVNVHPTTREVDQLATAINSLLVRLEHSVRAQREFSGNVAHELRTPLAGIRALAAYGLAQKDPAAWHEQLQAIASSEERASRLVDKLLALSLAHEAEARLKLGPVALDELVRDTVLRYLPRADAAGVDLGAVGIDAHVRVLGDPTLIEGILNNLLDNALRYGVDPGVAAPAITVAVRRDVDATLLSVEDNGPGLPGEQQAHLIERGVQGDTGHLLGVGAGLGLALVAQYAQLLQATMTLGSGPQGRGWSCTIRLRNAD</sequence>
<dbReference type="SMART" id="SM00388">
    <property type="entry name" value="HisKA"/>
    <property type="match status" value="1"/>
</dbReference>
<dbReference type="GO" id="GO:0000155">
    <property type="term" value="F:phosphorelay sensor kinase activity"/>
    <property type="evidence" value="ECO:0007669"/>
    <property type="project" value="InterPro"/>
</dbReference>
<accession>A0A923MBG1</accession>
<dbReference type="Gene3D" id="1.10.287.130">
    <property type="match status" value="1"/>
</dbReference>
<keyword evidence="10" id="KW-0472">Membrane</keyword>
<evidence type="ECO:0000256" key="3">
    <source>
        <dbReference type="ARBA" id="ARBA00012438"/>
    </source>
</evidence>
<dbReference type="Proteomes" id="UP000596827">
    <property type="component" value="Unassembled WGS sequence"/>
</dbReference>
<dbReference type="InterPro" id="IPR050428">
    <property type="entry name" value="TCS_sensor_his_kinase"/>
</dbReference>
<evidence type="ECO:0000256" key="6">
    <source>
        <dbReference type="ARBA" id="ARBA00022692"/>
    </source>
</evidence>
<dbReference type="GO" id="GO:0005886">
    <property type="term" value="C:plasma membrane"/>
    <property type="evidence" value="ECO:0007669"/>
    <property type="project" value="TreeGrafter"/>
</dbReference>
<dbReference type="Pfam" id="PF00512">
    <property type="entry name" value="HisKA"/>
    <property type="match status" value="1"/>
</dbReference>
<evidence type="ECO:0000256" key="1">
    <source>
        <dbReference type="ARBA" id="ARBA00000085"/>
    </source>
</evidence>
<keyword evidence="5" id="KW-0808">Transferase</keyword>
<evidence type="ECO:0000259" key="12">
    <source>
        <dbReference type="PROSITE" id="PS50885"/>
    </source>
</evidence>
<comment type="caution">
    <text evidence="13">The sequence shown here is derived from an EMBL/GenBank/DDBJ whole genome shotgun (WGS) entry which is preliminary data.</text>
</comment>
<evidence type="ECO:0000256" key="2">
    <source>
        <dbReference type="ARBA" id="ARBA00004370"/>
    </source>
</evidence>
<keyword evidence="9" id="KW-0902">Two-component regulatory system</keyword>
<dbReference type="Pfam" id="PF08521">
    <property type="entry name" value="2CSK_N"/>
    <property type="match status" value="1"/>
</dbReference>
<keyword evidence="7 13" id="KW-0418">Kinase</keyword>
<dbReference type="InterPro" id="IPR003594">
    <property type="entry name" value="HATPase_dom"/>
</dbReference>
<dbReference type="Gene3D" id="3.30.565.10">
    <property type="entry name" value="Histidine kinase-like ATPase, C-terminal domain"/>
    <property type="match status" value="1"/>
</dbReference>
<evidence type="ECO:0000256" key="10">
    <source>
        <dbReference type="SAM" id="Phobius"/>
    </source>
</evidence>
<dbReference type="PANTHER" id="PTHR45436:SF1">
    <property type="entry name" value="SENSOR PROTEIN QSEC"/>
    <property type="match status" value="1"/>
</dbReference>
<dbReference type="PANTHER" id="PTHR45436">
    <property type="entry name" value="SENSOR HISTIDINE KINASE YKOH"/>
    <property type="match status" value="1"/>
</dbReference>
<dbReference type="PROSITE" id="PS50109">
    <property type="entry name" value="HIS_KIN"/>
    <property type="match status" value="1"/>
</dbReference>
<gene>
    <name evidence="13" type="ORF">H8R02_17460</name>
</gene>
<dbReference type="PROSITE" id="PS50885">
    <property type="entry name" value="HAMP"/>
    <property type="match status" value="1"/>
</dbReference>
<name>A0A923MBG1_9BURK</name>
<keyword evidence="4" id="KW-0597">Phosphoprotein</keyword>
<dbReference type="SMART" id="SM00387">
    <property type="entry name" value="HATPase_c"/>
    <property type="match status" value="1"/>
</dbReference>
<comment type="catalytic activity">
    <reaction evidence="1">
        <text>ATP + protein L-histidine = ADP + protein N-phospho-L-histidine.</text>
        <dbReference type="EC" id="2.7.13.3"/>
    </reaction>
</comment>
<evidence type="ECO:0000256" key="7">
    <source>
        <dbReference type="ARBA" id="ARBA00022777"/>
    </source>
</evidence>
<protein>
    <recommendedName>
        <fullName evidence="3">histidine kinase</fullName>
        <ecNumber evidence="3">2.7.13.3</ecNumber>
    </recommendedName>
</protein>
<dbReference type="EMBL" id="JACORU010000006">
    <property type="protein sequence ID" value="MBC5766259.1"/>
    <property type="molecule type" value="Genomic_DNA"/>
</dbReference>
<dbReference type="SUPFAM" id="SSF55874">
    <property type="entry name" value="ATPase domain of HSP90 chaperone/DNA topoisomerase II/histidine kinase"/>
    <property type="match status" value="1"/>
</dbReference>
<feature type="domain" description="HAMP" evidence="12">
    <location>
        <begin position="182"/>
        <end position="234"/>
    </location>
</feature>
<dbReference type="RefSeq" id="WP_187082730.1">
    <property type="nucleotide sequence ID" value="NZ_JACORU010000006.1"/>
</dbReference>
<dbReference type="InterPro" id="IPR003660">
    <property type="entry name" value="HAMP_dom"/>
</dbReference>
<evidence type="ECO:0000256" key="4">
    <source>
        <dbReference type="ARBA" id="ARBA00022553"/>
    </source>
</evidence>
<dbReference type="SUPFAM" id="SSF47384">
    <property type="entry name" value="Homodimeric domain of signal transducing histidine kinase"/>
    <property type="match status" value="1"/>
</dbReference>
<evidence type="ECO:0000256" key="8">
    <source>
        <dbReference type="ARBA" id="ARBA00022989"/>
    </source>
</evidence>
<dbReference type="EC" id="2.7.13.3" evidence="3"/>
<evidence type="ECO:0000256" key="9">
    <source>
        <dbReference type="ARBA" id="ARBA00023012"/>
    </source>
</evidence>
<proteinExistence type="predicted"/>
<dbReference type="InterPro" id="IPR003661">
    <property type="entry name" value="HisK_dim/P_dom"/>
</dbReference>